<dbReference type="RefSeq" id="WP_344652744.1">
    <property type="nucleotide sequence ID" value="NZ_BAAAGX010000028.1"/>
</dbReference>
<evidence type="ECO:0000256" key="1">
    <source>
        <dbReference type="SAM" id="MobiDB-lite"/>
    </source>
</evidence>
<protein>
    <recommendedName>
        <fullName evidence="5">High-affinity nickel-transporter</fullName>
    </recommendedName>
</protein>
<feature type="region of interest" description="Disordered" evidence="1">
    <location>
        <begin position="369"/>
        <end position="458"/>
    </location>
</feature>
<feature type="transmembrane region" description="Helical" evidence="2">
    <location>
        <begin position="318"/>
        <end position="338"/>
    </location>
</feature>
<proteinExistence type="predicted"/>
<keyword evidence="2" id="KW-1133">Transmembrane helix</keyword>
<feature type="transmembrane region" description="Helical" evidence="2">
    <location>
        <begin position="245"/>
        <end position="264"/>
    </location>
</feature>
<organism evidence="3 4">
    <name type="scientific">Cryptosporangium japonicum</name>
    <dbReference type="NCBI Taxonomy" id="80872"/>
    <lineage>
        <taxon>Bacteria</taxon>
        <taxon>Bacillati</taxon>
        <taxon>Actinomycetota</taxon>
        <taxon>Actinomycetes</taxon>
        <taxon>Cryptosporangiales</taxon>
        <taxon>Cryptosporangiaceae</taxon>
        <taxon>Cryptosporangium</taxon>
    </lineage>
</organism>
<evidence type="ECO:0008006" key="5">
    <source>
        <dbReference type="Google" id="ProtNLM"/>
    </source>
</evidence>
<comment type="caution">
    <text evidence="3">The sequence shown here is derived from an EMBL/GenBank/DDBJ whole genome shotgun (WGS) entry which is preliminary data.</text>
</comment>
<accession>A0ABN0V0A8</accession>
<feature type="transmembrane region" description="Helical" evidence="2">
    <location>
        <begin position="540"/>
        <end position="561"/>
    </location>
</feature>
<name>A0ABN0V0A8_9ACTN</name>
<reference evidence="3 4" key="1">
    <citation type="journal article" date="2019" name="Int. J. Syst. Evol. Microbiol.">
        <title>The Global Catalogue of Microorganisms (GCM) 10K type strain sequencing project: providing services to taxonomists for standard genome sequencing and annotation.</title>
        <authorList>
            <consortium name="The Broad Institute Genomics Platform"/>
            <consortium name="The Broad Institute Genome Sequencing Center for Infectious Disease"/>
            <person name="Wu L."/>
            <person name="Ma J."/>
        </authorList>
    </citation>
    <scope>NUCLEOTIDE SEQUENCE [LARGE SCALE GENOMIC DNA]</scope>
    <source>
        <strain evidence="3 4">JCM 10425</strain>
    </source>
</reference>
<keyword evidence="2" id="KW-0472">Membrane</keyword>
<evidence type="ECO:0000313" key="4">
    <source>
        <dbReference type="Proteomes" id="UP001500967"/>
    </source>
</evidence>
<evidence type="ECO:0000313" key="3">
    <source>
        <dbReference type="EMBL" id="GAA0268844.1"/>
    </source>
</evidence>
<dbReference type="InterPro" id="IPR051224">
    <property type="entry name" value="NiCoT_RcnA"/>
</dbReference>
<dbReference type="PANTHER" id="PTHR40659:SF1">
    <property type="entry name" value="NICKEL_COBALT EFFLUX SYSTEM RCNA"/>
    <property type="match status" value="1"/>
</dbReference>
<feature type="compositionally biased region" description="Basic and acidic residues" evidence="1">
    <location>
        <begin position="394"/>
        <end position="433"/>
    </location>
</feature>
<feature type="transmembrane region" description="Helical" evidence="2">
    <location>
        <begin position="285"/>
        <end position="306"/>
    </location>
</feature>
<feature type="transmembrane region" description="Helical" evidence="2">
    <location>
        <begin position="493"/>
        <end position="520"/>
    </location>
</feature>
<gene>
    <name evidence="3" type="ORF">GCM10009539_64930</name>
</gene>
<sequence length="567" mass="57646">MNFIRTSLSRVLVVALALGVVLVWSADPADAHPLGNFSVNQLDALTFRSDGVSVAATVDTAELPTLQEKSAVERSGPSAYAASSCAALSRAFSVRVDGTAVPWTVSSSAFTYAPGSAGLPTSRLTCAFSGPAALGSAASVDVRNSYRVDHVGWREITAVGDGVGLVDSPLPTADISDGLRAYPADLLSSPPDVRSASFTVRPGASSGASVEVPAVTDGSFVARWTAAADGVLRSLVGRESLTPTVGLLAVLLALALGAGHAALPGHGKTVMAAYLAGRRGRRRDAVVVGATVTATHTGGVLVLGLVLTTVAGLVGETVLGYLGVVSGLLVAAVGVGMLREVRRRGHSHGHAHSHAHSDAVEVAPEREPALVGAGGSDDPHGSSPSDSHSHSHSHSHEPGRSHGERSHGEHSQGEGHSHGGGSHGEHSHGDGHAHSHSFWGGHSHSHGEGHAHSHGPARPSRMGLIGIGIAGGLVPSPSALIILLGAIGLGRTWFGVLLVVGYGLGMAGALTAAGLALIVLQERVSRWRRWERLPRLTARWSAAAPLATAALVLVVGLGLAGRSLIAV</sequence>
<keyword evidence="2" id="KW-0812">Transmembrane</keyword>
<dbReference type="Proteomes" id="UP001500967">
    <property type="component" value="Unassembled WGS sequence"/>
</dbReference>
<keyword evidence="4" id="KW-1185">Reference proteome</keyword>
<dbReference type="PANTHER" id="PTHR40659">
    <property type="entry name" value="NICKEL/COBALT EFFLUX SYSTEM RCNA"/>
    <property type="match status" value="1"/>
</dbReference>
<evidence type="ECO:0000256" key="2">
    <source>
        <dbReference type="SAM" id="Phobius"/>
    </source>
</evidence>
<feature type="transmembrane region" description="Helical" evidence="2">
    <location>
        <begin position="464"/>
        <end position="487"/>
    </location>
</feature>
<dbReference type="EMBL" id="BAAAGX010000028">
    <property type="protein sequence ID" value="GAA0268844.1"/>
    <property type="molecule type" value="Genomic_DNA"/>
</dbReference>